<dbReference type="InterPro" id="IPR049166">
    <property type="entry name" value="GH39_cat"/>
</dbReference>
<evidence type="ECO:0000256" key="2">
    <source>
        <dbReference type="ARBA" id="ARBA00022801"/>
    </source>
</evidence>
<feature type="domain" description="Glycosyl hydrolases family 39 N-terminal catalytic" evidence="4">
    <location>
        <begin position="93"/>
        <end position="256"/>
    </location>
</feature>
<dbReference type="GO" id="GO:0004553">
    <property type="term" value="F:hydrolase activity, hydrolyzing O-glycosyl compounds"/>
    <property type="evidence" value="ECO:0007669"/>
    <property type="project" value="TreeGrafter"/>
</dbReference>
<dbReference type="PANTHER" id="PTHR12631">
    <property type="entry name" value="ALPHA-L-IDURONIDASE"/>
    <property type="match status" value="1"/>
</dbReference>
<keyword evidence="3" id="KW-0326">Glycosidase</keyword>
<dbReference type="InterPro" id="IPR051923">
    <property type="entry name" value="Glycosyl_Hydrolase_39"/>
</dbReference>
<evidence type="ECO:0000259" key="4">
    <source>
        <dbReference type="Pfam" id="PF01229"/>
    </source>
</evidence>
<sequence length="638" mass="72703">MTKNYRQIFFLIFLILLLPLFIWTQSQVITYLSRASVKKANLVVDTLTIDGEFKGNWLNFAQGGEEPPPMLNNTVERMKLLKPQYIRLDHIYDFYDVVKGNGQYDFSKLDQSVSDILTMGAKPFFSLSYMPRQFTPNQSVIDIPSDWANWQKLVKATIEHYSGKANINLKEVYYEVWNEPDLPQFGSWKLGGNKNYNLLYQFASYGARDAENVNNFFIGGPAVGSFYPKWVDDFVSYIDKNNLRLDFYSWHRYHSNPDRFREDVRGIRKLLSKYPKFSELPLVLSEWGLDSERNLNNNSDKAAAHAMATIFKIESEINRPFAFEIKDGPPSGGGKWGLMTHEKDEIPLKLKPRFKALAASTLLLGTKLKISGWGSNVTALASKTTDETINILIGNYDWRGQNWENVPVTVTGLDSGIYKIKNQQILTNSVNVSEMVSTDGQLKLQFIMLPNSIRLLEIKKSGHLAQYIDGAGNQAGDKALALTGNDDFKLDPFEFEITPNSEISFDIKPLWTGEEIPEINVLKLELAREDTEKIEVIFKKVTSNDIDFWLLTASDNKNADRLAIPAGNLNEERWHKVQIRFSSDKISLRADDITSDKNSPIYNSVSKITGISFYPFNGAIDNLEIIREGVVSFKRDFN</sequence>
<dbReference type="Gene3D" id="3.20.20.80">
    <property type="entry name" value="Glycosidases"/>
    <property type="match status" value="1"/>
</dbReference>
<evidence type="ECO:0000256" key="1">
    <source>
        <dbReference type="ARBA" id="ARBA00008875"/>
    </source>
</evidence>
<accession>A0A1F5ZZF3</accession>
<dbReference type="AlphaFoldDB" id="A0A1F5ZZF3"/>
<comment type="caution">
    <text evidence="5">The sequence shown here is derived from an EMBL/GenBank/DDBJ whole genome shotgun (WGS) entry which is preliminary data.</text>
</comment>
<keyword evidence="2" id="KW-0378">Hydrolase</keyword>
<dbReference type="InterPro" id="IPR017853">
    <property type="entry name" value="GH"/>
</dbReference>
<organism evidence="5 6">
    <name type="scientific">Candidatus Gottesmanbacteria bacterium RIFCSPHIGHO2_02_FULL_39_14</name>
    <dbReference type="NCBI Taxonomy" id="1798383"/>
    <lineage>
        <taxon>Bacteria</taxon>
        <taxon>Candidatus Gottesmaniibacteriota</taxon>
    </lineage>
</organism>
<name>A0A1F5ZZF3_9BACT</name>
<dbReference type="STRING" id="1798383.A3D78_06060"/>
<proteinExistence type="inferred from homology"/>
<dbReference type="Proteomes" id="UP000176253">
    <property type="component" value="Unassembled WGS sequence"/>
</dbReference>
<evidence type="ECO:0000313" key="5">
    <source>
        <dbReference type="EMBL" id="OGG17417.1"/>
    </source>
</evidence>
<evidence type="ECO:0000256" key="3">
    <source>
        <dbReference type="ARBA" id="ARBA00023295"/>
    </source>
</evidence>
<reference evidence="5 6" key="1">
    <citation type="journal article" date="2016" name="Nat. Commun.">
        <title>Thousands of microbial genomes shed light on interconnected biogeochemical processes in an aquifer system.</title>
        <authorList>
            <person name="Anantharaman K."/>
            <person name="Brown C.T."/>
            <person name="Hug L.A."/>
            <person name="Sharon I."/>
            <person name="Castelle C.J."/>
            <person name="Probst A.J."/>
            <person name="Thomas B.C."/>
            <person name="Singh A."/>
            <person name="Wilkins M.J."/>
            <person name="Karaoz U."/>
            <person name="Brodie E.L."/>
            <person name="Williams K.H."/>
            <person name="Hubbard S.S."/>
            <person name="Banfield J.F."/>
        </authorList>
    </citation>
    <scope>NUCLEOTIDE SEQUENCE [LARGE SCALE GENOMIC DNA]</scope>
</reference>
<gene>
    <name evidence="5" type="ORF">A3D78_06060</name>
</gene>
<dbReference type="PANTHER" id="PTHR12631:SF10">
    <property type="entry name" value="BETA-XYLOSIDASE-LIKE PROTEIN-RELATED"/>
    <property type="match status" value="1"/>
</dbReference>
<dbReference type="Pfam" id="PF01229">
    <property type="entry name" value="Glyco_hydro_39"/>
    <property type="match status" value="1"/>
</dbReference>
<evidence type="ECO:0000313" key="6">
    <source>
        <dbReference type="Proteomes" id="UP000176253"/>
    </source>
</evidence>
<dbReference type="SUPFAM" id="SSF51445">
    <property type="entry name" value="(Trans)glycosidases"/>
    <property type="match status" value="1"/>
</dbReference>
<comment type="similarity">
    <text evidence="1">Belongs to the glycosyl hydrolase 39 family.</text>
</comment>
<protein>
    <recommendedName>
        <fullName evidence="4">Glycosyl hydrolases family 39 N-terminal catalytic domain-containing protein</fullName>
    </recommendedName>
</protein>
<dbReference type="EMBL" id="MFJM01000035">
    <property type="protein sequence ID" value="OGG17417.1"/>
    <property type="molecule type" value="Genomic_DNA"/>
</dbReference>